<dbReference type="SUPFAM" id="SSF55060">
    <property type="entry name" value="GHMP Kinase, C-terminal domain"/>
    <property type="match status" value="1"/>
</dbReference>
<keyword evidence="3" id="KW-0547">Nucleotide-binding</keyword>
<dbReference type="Gene3D" id="3.30.70.890">
    <property type="entry name" value="GHMP kinase, C-terminal domain"/>
    <property type="match status" value="1"/>
</dbReference>
<dbReference type="SUPFAM" id="SSF54211">
    <property type="entry name" value="Ribosomal protein S5 domain 2-like"/>
    <property type="match status" value="1"/>
</dbReference>
<evidence type="ECO:0000259" key="7">
    <source>
        <dbReference type="Pfam" id="PF00288"/>
    </source>
</evidence>
<evidence type="ECO:0000256" key="3">
    <source>
        <dbReference type="ARBA" id="ARBA00022741"/>
    </source>
</evidence>
<evidence type="ECO:0000259" key="8">
    <source>
        <dbReference type="Pfam" id="PF08544"/>
    </source>
</evidence>
<dbReference type="Proteomes" id="UP000662873">
    <property type="component" value="Chromosome"/>
</dbReference>
<dbReference type="GO" id="GO:0004335">
    <property type="term" value="F:galactokinase activity"/>
    <property type="evidence" value="ECO:0007669"/>
    <property type="project" value="InterPro"/>
</dbReference>
<keyword evidence="6" id="KW-0299">Galactose metabolism</keyword>
<dbReference type="Gene3D" id="3.30.230.10">
    <property type="match status" value="1"/>
</dbReference>
<dbReference type="AlphaFoldDB" id="A0A809SDM4"/>
<feature type="domain" description="Galactokinase N-terminal" evidence="9">
    <location>
        <begin position="4"/>
        <end position="48"/>
    </location>
</feature>
<evidence type="ECO:0000313" key="11">
    <source>
        <dbReference type="Proteomes" id="UP000662873"/>
    </source>
</evidence>
<dbReference type="InterPro" id="IPR019539">
    <property type="entry name" value="GalKase_N"/>
</dbReference>
<dbReference type="EMBL" id="AP021858">
    <property type="protein sequence ID" value="BBO23164.1"/>
    <property type="molecule type" value="Genomic_DNA"/>
</dbReference>
<evidence type="ECO:0000256" key="1">
    <source>
        <dbReference type="ARBA" id="ARBA00006566"/>
    </source>
</evidence>
<evidence type="ECO:0000256" key="6">
    <source>
        <dbReference type="ARBA" id="ARBA00023144"/>
    </source>
</evidence>
<proteinExistence type="inferred from homology"/>
<evidence type="ECO:0000256" key="2">
    <source>
        <dbReference type="ARBA" id="ARBA00022679"/>
    </source>
</evidence>
<feature type="domain" description="GHMP kinase N-terminal" evidence="7">
    <location>
        <begin position="88"/>
        <end position="136"/>
    </location>
</feature>
<evidence type="ECO:0000256" key="5">
    <source>
        <dbReference type="ARBA" id="ARBA00022840"/>
    </source>
</evidence>
<dbReference type="PRINTS" id="PR00473">
    <property type="entry name" value="GALCTOKINASE"/>
</dbReference>
<keyword evidence="5" id="KW-0067">ATP-binding</keyword>
<dbReference type="InterPro" id="IPR013750">
    <property type="entry name" value="GHMP_kinase_C_dom"/>
</dbReference>
<dbReference type="KEGG" id="npy:NPRO_07590"/>
<dbReference type="InterPro" id="IPR014721">
    <property type="entry name" value="Ribsml_uS5_D2-typ_fold_subgr"/>
</dbReference>
<sequence length="406" mass="44150">MERIDAEAPAAIFRVPGRIELFGKHTDYAGGRSITCASDRALVFLAQPSNEPGFRVFDRVRGEEVVIDLGQGEASGPDWKLYPEVGLRRLAADFGGFRGGALISFASDVPSESGMSSSSAVLIGTCLCALAAAQLRDSEAFFRAFQDLPRLAEYLACVEAGRAFEGLDSAEGVGTRGGSEDHVAILCSEAERFSTYSYLPAHRESACRLASERVVAVAFSGLHAHKAGAAKEEYNLASRLASELHDLCESAAGRKFRHLAEALAVWGYSNALRSIPPDRTDLKRRLEHFQSESNEWVPLASRALTQEDFESLGDLARESQRAAETLLRNQTPETSFLAAWAYEAGADAASSFGAGFGGSLWAIVRAGRASEFLREWRRTYEDQFPEAASQAAFWSFRPGRACERLA</sequence>
<dbReference type="GO" id="GO:0005829">
    <property type="term" value="C:cytosol"/>
    <property type="evidence" value="ECO:0007669"/>
    <property type="project" value="TreeGrafter"/>
</dbReference>
<dbReference type="InterPro" id="IPR000705">
    <property type="entry name" value="Galactokinase"/>
</dbReference>
<dbReference type="PRINTS" id="PR00959">
    <property type="entry name" value="MEVGALKINASE"/>
</dbReference>
<feature type="domain" description="GHMP kinase C-terminal" evidence="8">
    <location>
        <begin position="302"/>
        <end position="381"/>
    </location>
</feature>
<dbReference type="GO" id="GO:0005524">
    <property type="term" value="F:ATP binding"/>
    <property type="evidence" value="ECO:0007669"/>
    <property type="project" value="UniProtKB-KW"/>
</dbReference>
<evidence type="ECO:0000256" key="4">
    <source>
        <dbReference type="ARBA" id="ARBA00022777"/>
    </source>
</evidence>
<dbReference type="InterPro" id="IPR020568">
    <property type="entry name" value="Ribosomal_Su5_D2-typ_SF"/>
</dbReference>
<organism evidence="10 11">
    <name type="scientific">Candidatus Nitrosymbiomonas proteolyticus</name>
    <dbReference type="NCBI Taxonomy" id="2608984"/>
    <lineage>
        <taxon>Bacteria</taxon>
        <taxon>Bacillati</taxon>
        <taxon>Armatimonadota</taxon>
        <taxon>Armatimonadota incertae sedis</taxon>
        <taxon>Candidatus Nitrosymbiomonas</taxon>
    </lineage>
</organism>
<reference evidence="10" key="1">
    <citation type="journal article" name="DNA Res.">
        <title>The physiological potential of anammox bacteria as revealed by their core genome structure.</title>
        <authorList>
            <person name="Okubo T."/>
            <person name="Toyoda A."/>
            <person name="Fukuhara K."/>
            <person name="Uchiyama I."/>
            <person name="Harigaya Y."/>
            <person name="Kuroiwa M."/>
            <person name="Suzuki T."/>
            <person name="Murakami Y."/>
            <person name="Suwa Y."/>
            <person name="Takami H."/>
        </authorList>
    </citation>
    <scope>NUCLEOTIDE SEQUENCE</scope>
    <source>
        <strain evidence="10">317325-2</strain>
    </source>
</reference>
<evidence type="ECO:0000259" key="9">
    <source>
        <dbReference type="Pfam" id="PF10509"/>
    </source>
</evidence>
<keyword evidence="4 10" id="KW-0418">Kinase</keyword>
<dbReference type="InterPro" id="IPR006206">
    <property type="entry name" value="Mevalonate/galactokinase"/>
</dbReference>
<comment type="similarity">
    <text evidence="1">Belongs to the GHMP kinase family. GalK subfamily.</text>
</comment>
<dbReference type="Pfam" id="PF10509">
    <property type="entry name" value="GalKase_gal_bdg"/>
    <property type="match status" value="1"/>
</dbReference>
<dbReference type="Pfam" id="PF00288">
    <property type="entry name" value="GHMP_kinases_N"/>
    <property type="match status" value="1"/>
</dbReference>
<protein>
    <submittedName>
        <fullName evidence="10">Galactokinase</fullName>
    </submittedName>
</protein>
<gene>
    <name evidence="10" type="ORF">NPRO_07590</name>
</gene>
<keyword evidence="2" id="KW-0808">Transferase</keyword>
<dbReference type="Pfam" id="PF08544">
    <property type="entry name" value="GHMP_kinases_C"/>
    <property type="match status" value="1"/>
</dbReference>
<dbReference type="InterPro" id="IPR036554">
    <property type="entry name" value="GHMP_kinase_C_sf"/>
</dbReference>
<evidence type="ECO:0000313" key="10">
    <source>
        <dbReference type="EMBL" id="BBO23164.1"/>
    </source>
</evidence>
<dbReference type="PANTHER" id="PTHR10457:SF7">
    <property type="entry name" value="GALACTOKINASE-RELATED"/>
    <property type="match status" value="1"/>
</dbReference>
<dbReference type="PIRSF" id="PIRSF000530">
    <property type="entry name" value="Galactokinase"/>
    <property type="match status" value="1"/>
</dbReference>
<name>A0A809SDM4_9BACT</name>
<accession>A0A809SDM4</accession>
<dbReference type="InterPro" id="IPR006204">
    <property type="entry name" value="GHMP_kinase_N_dom"/>
</dbReference>
<dbReference type="GO" id="GO:0006012">
    <property type="term" value="P:galactose metabolic process"/>
    <property type="evidence" value="ECO:0007669"/>
    <property type="project" value="UniProtKB-KW"/>
</dbReference>
<dbReference type="PANTHER" id="PTHR10457">
    <property type="entry name" value="MEVALONATE KINASE/GALACTOKINASE"/>
    <property type="match status" value="1"/>
</dbReference>
<keyword evidence="6" id="KW-0119">Carbohydrate metabolism</keyword>